<keyword evidence="4" id="KW-1185">Reference proteome</keyword>
<dbReference type="Gene3D" id="3.90.226.10">
    <property type="entry name" value="2-enoyl-CoA Hydratase, Chain A, domain 1"/>
    <property type="match status" value="1"/>
</dbReference>
<dbReference type="AlphaFoldDB" id="A0A2T4U250"/>
<gene>
    <name evidence="3" type="ORF">C6Y45_16240</name>
</gene>
<keyword evidence="2" id="KW-0456">Lyase</keyword>
<name>A0A2T4U250_9BACI</name>
<dbReference type="PANTHER" id="PTHR11941">
    <property type="entry name" value="ENOYL-COA HYDRATASE-RELATED"/>
    <property type="match status" value="1"/>
</dbReference>
<evidence type="ECO:0008006" key="5">
    <source>
        <dbReference type="Google" id="ProtNLM"/>
    </source>
</evidence>
<dbReference type="Pfam" id="PF00378">
    <property type="entry name" value="ECH_1"/>
    <property type="match status" value="1"/>
</dbReference>
<dbReference type="SUPFAM" id="SSF52096">
    <property type="entry name" value="ClpP/crotonase"/>
    <property type="match status" value="1"/>
</dbReference>
<protein>
    <recommendedName>
        <fullName evidence="5">Enoyl-CoA hydratase</fullName>
    </recommendedName>
</protein>
<dbReference type="PANTHER" id="PTHR11941:SF54">
    <property type="entry name" value="ENOYL-COA HYDRATASE, MITOCHONDRIAL"/>
    <property type="match status" value="1"/>
</dbReference>
<reference evidence="3 4" key="1">
    <citation type="submission" date="2018-03" db="EMBL/GenBank/DDBJ databases">
        <title>Alkalicoccus saliphilus sp. nov., isolated from a mineral pool.</title>
        <authorList>
            <person name="Zhao B."/>
        </authorList>
    </citation>
    <scope>NUCLEOTIDE SEQUENCE [LARGE SCALE GENOMIC DNA]</scope>
    <source>
        <strain evidence="3 4">6AG</strain>
    </source>
</reference>
<dbReference type="InterPro" id="IPR001753">
    <property type="entry name" value="Enoyl-CoA_hydra/iso"/>
</dbReference>
<organism evidence="3 4">
    <name type="scientific">Alkalicoccus saliphilus</name>
    <dbReference type="NCBI Taxonomy" id="200989"/>
    <lineage>
        <taxon>Bacteria</taxon>
        <taxon>Bacillati</taxon>
        <taxon>Bacillota</taxon>
        <taxon>Bacilli</taxon>
        <taxon>Bacillales</taxon>
        <taxon>Bacillaceae</taxon>
        <taxon>Alkalicoccus</taxon>
    </lineage>
</organism>
<dbReference type="CDD" id="cd06558">
    <property type="entry name" value="crotonase-like"/>
    <property type="match status" value="1"/>
</dbReference>
<dbReference type="EMBL" id="PZJJ01000048">
    <property type="protein sequence ID" value="PTL37479.1"/>
    <property type="molecule type" value="Genomic_DNA"/>
</dbReference>
<evidence type="ECO:0000256" key="2">
    <source>
        <dbReference type="ARBA" id="ARBA00023239"/>
    </source>
</evidence>
<evidence type="ECO:0000313" key="3">
    <source>
        <dbReference type="EMBL" id="PTL37479.1"/>
    </source>
</evidence>
<dbReference type="InterPro" id="IPR029045">
    <property type="entry name" value="ClpP/crotonase-like_dom_sf"/>
</dbReference>
<comment type="similarity">
    <text evidence="1">Belongs to the enoyl-CoA hydratase/isomerase family.</text>
</comment>
<dbReference type="Proteomes" id="UP000240509">
    <property type="component" value="Unassembled WGS sequence"/>
</dbReference>
<evidence type="ECO:0000313" key="4">
    <source>
        <dbReference type="Proteomes" id="UP000240509"/>
    </source>
</evidence>
<dbReference type="OrthoDB" id="9775794at2"/>
<dbReference type="GO" id="GO:0006635">
    <property type="term" value="P:fatty acid beta-oxidation"/>
    <property type="evidence" value="ECO:0007669"/>
    <property type="project" value="TreeGrafter"/>
</dbReference>
<dbReference type="GO" id="GO:0016829">
    <property type="term" value="F:lyase activity"/>
    <property type="evidence" value="ECO:0007669"/>
    <property type="project" value="UniProtKB-KW"/>
</dbReference>
<sequence length="255" mass="28513">MEMPAEQSSKDIVFSKQGAVGVVTIQRPEAGNALTREMWQELYEIGRKLHEDKNIRSVLFEGTAGAFTAGSDIREFSRMTIEEADEAFRTMEKTIRCFETLPKPIIAAVDGPVFGAGFIFSLRFDYTIGTAGARMGIPVARLGIRLGAAFLRRIEKALGTKQVRALVAGSHIYNAEEARQLGLLQEIVPERQLREKASAKAEEAARVSPGTLEVFNRWMDETTDDQFLYADPEDFHEGCLAFIEKREPRFPSVYS</sequence>
<evidence type="ECO:0000256" key="1">
    <source>
        <dbReference type="ARBA" id="ARBA00005254"/>
    </source>
</evidence>
<dbReference type="InterPro" id="IPR014748">
    <property type="entry name" value="Enoyl-CoA_hydra_C"/>
</dbReference>
<comment type="caution">
    <text evidence="3">The sequence shown here is derived from an EMBL/GenBank/DDBJ whole genome shotgun (WGS) entry which is preliminary data.</text>
</comment>
<dbReference type="Gene3D" id="1.10.12.10">
    <property type="entry name" value="Lyase 2-enoyl-coa Hydratase, Chain A, domain 2"/>
    <property type="match status" value="1"/>
</dbReference>
<accession>A0A2T4U250</accession>
<proteinExistence type="inferred from homology"/>